<dbReference type="Proteomes" id="UP000185680">
    <property type="component" value="Chromosome"/>
</dbReference>
<dbReference type="PANTHER" id="PTHR30483:SF6">
    <property type="entry name" value="PERIPLASMIC BINDING PROTEIN OF ABC TRANSPORTER FOR NATURAL AMINO ACIDS"/>
    <property type="match status" value="1"/>
</dbReference>
<dbReference type="EMBL" id="CP017476">
    <property type="protein sequence ID" value="AOW12158.1"/>
    <property type="molecule type" value="Genomic_DNA"/>
</dbReference>
<reference evidence="5 8" key="2">
    <citation type="submission" date="2016-10" db="EMBL/GenBank/DDBJ databases">
        <title>Hydorgenophaga sp. LPB0072 isolated from gastropod.</title>
        <authorList>
            <person name="Kim E."/>
            <person name="Yi H."/>
        </authorList>
    </citation>
    <scope>NUCLEOTIDE SEQUENCE [LARGE SCALE GENOMIC DNA]</scope>
    <source>
        <strain evidence="5 8">LPB0072</strain>
    </source>
</reference>
<accession>A0A167HF76</accession>
<dbReference type="Pfam" id="PF13458">
    <property type="entry name" value="Peripla_BP_6"/>
    <property type="match status" value="1"/>
</dbReference>
<feature type="signal peptide" evidence="3">
    <location>
        <begin position="1"/>
        <end position="27"/>
    </location>
</feature>
<dbReference type="CDD" id="cd06336">
    <property type="entry name" value="PBP1_ABC_ligand_binding-like"/>
    <property type="match status" value="1"/>
</dbReference>
<dbReference type="EMBL" id="LVWD01000026">
    <property type="protein sequence ID" value="OAD41103.1"/>
    <property type="molecule type" value="Genomic_DNA"/>
</dbReference>
<gene>
    <name evidence="5" type="ORF">LPB072_04140</name>
    <name evidence="6" type="ORF">LPB72_14390</name>
</gene>
<name>A0A167HF76_9BURK</name>
<evidence type="ECO:0000256" key="3">
    <source>
        <dbReference type="SAM" id="SignalP"/>
    </source>
</evidence>
<evidence type="ECO:0000313" key="5">
    <source>
        <dbReference type="EMBL" id="AOW12158.1"/>
    </source>
</evidence>
<dbReference type="Proteomes" id="UP000185657">
    <property type="component" value="Unassembled WGS sequence"/>
</dbReference>
<dbReference type="InterPro" id="IPR006311">
    <property type="entry name" value="TAT_signal"/>
</dbReference>
<protein>
    <submittedName>
        <fullName evidence="5">Ethanolamine utilization protein EutJ</fullName>
    </submittedName>
</protein>
<feature type="domain" description="Leucine-binding protein" evidence="4">
    <location>
        <begin position="31"/>
        <end position="342"/>
    </location>
</feature>
<evidence type="ECO:0000313" key="6">
    <source>
        <dbReference type="EMBL" id="OAD41103.1"/>
    </source>
</evidence>
<dbReference type="InterPro" id="IPR028082">
    <property type="entry name" value="Peripla_BP_I"/>
</dbReference>
<evidence type="ECO:0000313" key="8">
    <source>
        <dbReference type="Proteomes" id="UP000185680"/>
    </source>
</evidence>
<evidence type="ECO:0000256" key="2">
    <source>
        <dbReference type="ARBA" id="ARBA00022729"/>
    </source>
</evidence>
<organism evidence="5 8">
    <name type="scientific">Hydrogenophaga crassostreae</name>
    <dbReference type="NCBI Taxonomy" id="1763535"/>
    <lineage>
        <taxon>Bacteria</taxon>
        <taxon>Pseudomonadati</taxon>
        <taxon>Pseudomonadota</taxon>
        <taxon>Betaproteobacteria</taxon>
        <taxon>Burkholderiales</taxon>
        <taxon>Comamonadaceae</taxon>
        <taxon>Hydrogenophaga</taxon>
    </lineage>
</organism>
<dbReference type="InterPro" id="IPR028081">
    <property type="entry name" value="Leu-bd"/>
</dbReference>
<dbReference type="RefSeq" id="WP_066091965.1">
    <property type="nucleotide sequence ID" value="NZ_CP017476.1"/>
</dbReference>
<dbReference type="KEGG" id="hyl:LPB072_04140"/>
<dbReference type="Gene3D" id="3.40.50.2300">
    <property type="match status" value="2"/>
</dbReference>
<dbReference type="STRING" id="1763535.LPB072_04140"/>
<dbReference type="PANTHER" id="PTHR30483">
    <property type="entry name" value="LEUCINE-SPECIFIC-BINDING PROTEIN"/>
    <property type="match status" value="1"/>
</dbReference>
<dbReference type="AlphaFoldDB" id="A0A167HF76"/>
<keyword evidence="7" id="KW-1185">Reference proteome</keyword>
<proteinExistence type="inferred from homology"/>
<evidence type="ECO:0000259" key="4">
    <source>
        <dbReference type="Pfam" id="PF13458"/>
    </source>
</evidence>
<dbReference type="OrthoDB" id="5289062at2"/>
<dbReference type="PROSITE" id="PS51318">
    <property type="entry name" value="TAT"/>
    <property type="match status" value="1"/>
</dbReference>
<comment type="similarity">
    <text evidence="1">Belongs to the leucine-binding protein family.</text>
</comment>
<reference evidence="6 7" key="1">
    <citation type="submission" date="2016-02" db="EMBL/GenBank/DDBJ databases">
        <title>Draft genome sequence of Hydrogenophaga sp. LPB0072.</title>
        <authorList>
            <person name="Shin S.-K."/>
            <person name="Yi H."/>
        </authorList>
    </citation>
    <scope>NUCLEOTIDE SEQUENCE [LARGE SCALE GENOMIC DNA]</scope>
    <source>
        <strain evidence="6 7">LPB0072</strain>
    </source>
</reference>
<keyword evidence="2 3" id="KW-0732">Signal</keyword>
<evidence type="ECO:0000256" key="1">
    <source>
        <dbReference type="ARBA" id="ARBA00010062"/>
    </source>
</evidence>
<evidence type="ECO:0000313" key="7">
    <source>
        <dbReference type="Proteomes" id="UP000185657"/>
    </source>
</evidence>
<dbReference type="SUPFAM" id="SSF53822">
    <property type="entry name" value="Periplasmic binding protein-like I"/>
    <property type="match status" value="1"/>
</dbReference>
<feature type="chain" id="PRO_5044549576" evidence="3">
    <location>
        <begin position="28"/>
        <end position="389"/>
    </location>
</feature>
<sequence>MIIRRKFTQIASALALGGMLASAPAFAQEVVNIGFSGPLSGGAAQYGKNTLDGLKFAIDELNATGFEVAGKKVKFEVVALDDKYNPSETAINFQRLVQQSKTPVVMVPHSGGGYAVQTSNERMNALLLSYTSVPKITASGNKLTFRIPPDFSTYIKPFISHAMSKFGKKVAIANADHDYAKAWTALFKPAWEAAGGTVVADNPMSYNKSTDFYSGVSKALADKPDVMFIGGASEPTALVAKQARELGFKGGFIIMDQAKMNEMKPILGGYESMEGAIGVLPVVDDPQPAVMDFVKRWNKVYPGREPGSEATYNYTAMMATAGAMKLAGTTSDAMAIRAKLDAAIKALPEAQNLANYDGIEANGGSIIDTRVGVIEGGKVKKVKLSELGK</sequence>
<dbReference type="InterPro" id="IPR051010">
    <property type="entry name" value="BCAA_transport"/>
</dbReference>